<name>A0A9D2GWN2_9BACT</name>
<dbReference type="Proteomes" id="UP000824176">
    <property type="component" value="Unassembled WGS sequence"/>
</dbReference>
<evidence type="ECO:0000256" key="2">
    <source>
        <dbReference type="ARBA" id="ARBA00022729"/>
    </source>
</evidence>
<accession>A0A9D2GWN2</accession>
<keyword evidence="3" id="KW-0175">Coiled coil</keyword>
<evidence type="ECO:0000256" key="1">
    <source>
        <dbReference type="ARBA" id="ARBA00009091"/>
    </source>
</evidence>
<dbReference type="AlphaFoldDB" id="A0A9D2GWN2"/>
<reference evidence="5" key="1">
    <citation type="journal article" date="2021" name="PeerJ">
        <title>Extensive microbial diversity within the chicken gut microbiome revealed by metagenomics and culture.</title>
        <authorList>
            <person name="Gilroy R."/>
            <person name="Ravi A."/>
            <person name="Getino M."/>
            <person name="Pursley I."/>
            <person name="Horton D.L."/>
            <person name="Alikhan N.F."/>
            <person name="Baker D."/>
            <person name="Gharbi K."/>
            <person name="Hall N."/>
            <person name="Watson M."/>
            <person name="Adriaenssens E.M."/>
            <person name="Foster-Nyarko E."/>
            <person name="Jarju S."/>
            <person name="Secka A."/>
            <person name="Antonio M."/>
            <person name="Oren A."/>
            <person name="Chaudhuri R.R."/>
            <person name="La Ragione R."/>
            <person name="Hildebrand F."/>
            <person name="Pallen M.J."/>
        </authorList>
    </citation>
    <scope>NUCLEOTIDE SEQUENCE</scope>
    <source>
        <strain evidence="5">ChiW4-1371</strain>
    </source>
</reference>
<comment type="caution">
    <text evidence="5">The sequence shown here is derived from an EMBL/GenBank/DDBJ whole genome shotgun (WGS) entry which is preliminary data.</text>
</comment>
<proteinExistence type="inferred from homology"/>
<dbReference type="PANTHER" id="PTHR35089">
    <property type="entry name" value="CHAPERONE PROTEIN SKP"/>
    <property type="match status" value="1"/>
</dbReference>
<dbReference type="GO" id="GO:0005829">
    <property type="term" value="C:cytosol"/>
    <property type="evidence" value="ECO:0007669"/>
    <property type="project" value="TreeGrafter"/>
</dbReference>
<dbReference type="PANTHER" id="PTHR35089:SF1">
    <property type="entry name" value="CHAPERONE PROTEIN SKP"/>
    <property type="match status" value="1"/>
</dbReference>
<gene>
    <name evidence="5" type="ORF">H9804_10625</name>
</gene>
<feature type="coiled-coil region" evidence="3">
    <location>
        <begin position="54"/>
        <end position="117"/>
    </location>
</feature>
<dbReference type="InterPro" id="IPR024930">
    <property type="entry name" value="Skp_dom_sf"/>
</dbReference>
<dbReference type="GO" id="GO:0051082">
    <property type="term" value="F:unfolded protein binding"/>
    <property type="evidence" value="ECO:0007669"/>
    <property type="project" value="InterPro"/>
</dbReference>
<sequence>MKKTLLFIALFCFAAGSVFAQGKVAVIDVQLVTVQSKAGAKAMAELKTLEDGAVKKLQEKDAEVKKLADSINKQKASLSPAALQDKNLELNKKSVELDRLQKDLSAELQTKQAIKLEELFKELEPVITDYAKEKNYDVVFIKQPGVMAYANPAIDITKDIISRFDIKWSKKGTK</sequence>
<dbReference type="Gene3D" id="3.30.910.20">
    <property type="entry name" value="Skp domain"/>
    <property type="match status" value="1"/>
</dbReference>
<evidence type="ECO:0000313" key="6">
    <source>
        <dbReference type="Proteomes" id="UP000824176"/>
    </source>
</evidence>
<dbReference type="InterPro" id="IPR005632">
    <property type="entry name" value="Chaperone_Skp"/>
</dbReference>
<evidence type="ECO:0000256" key="4">
    <source>
        <dbReference type="SAM" id="SignalP"/>
    </source>
</evidence>
<feature type="signal peptide" evidence="4">
    <location>
        <begin position="1"/>
        <end position="20"/>
    </location>
</feature>
<evidence type="ECO:0000256" key="3">
    <source>
        <dbReference type="SAM" id="Coils"/>
    </source>
</evidence>
<feature type="chain" id="PRO_5038910833" evidence="4">
    <location>
        <begin position="21"/>
        <end position="174"/>
    </location>
</feature>
<keyword evidence="2 4" id="KW-0732">Signal</keyword>
<comment type="similarity">
    <text evidence="1">Belongs to the Skp family.</text>
</comment>
<organism evidence="5 6">
    <name type="scientific">Candidatus Mucispirillum faecigallinarum</name>
    <dbReference type="NCBI Taxonomy" id="2838699"/>
    <lineage>
        <taxon>Bacteria</taxon>
        <taxon>Pseudomonadati</taxon>
        <taxon>Deferribacterota</taxon>
        <taxon>Deferribacteres</taxon>
        <taxon>Deferribacterales</taxon>
        <taxon>Mucispirillaceae</taxon>
        <taxon>Mucispirillum</taxon>
    </lineage>
</organism>
<evidence type="ECO:0000313" key="5">
    <source>
        <dbReference type="EMBL" id="HIZ90390.1"/>
    </source>
</evidence>
<protein>
    <submittedName>
        <fullName evidence="5">OmpH family outer membrane protein</fullName>
    </submittedName>
</protein>
<dbReference type="SMART" id="SM00935">
    <property type="entry name" value="OmpH"/>
    <property type="match status" value="1"/>
</dbReference>
<dbReference type="GO" id="GO:0050821">
    <property type="term" value="P:protein stabilization"/>
    <property type="evidence" value="ECO:0007669"/>
    <property type="project" value="TreeGrafter"/>
</dbReference>
<dbReference type="Pfam" id="PF03938">
    <property type="entry name" value="OmpH"/>
    <property type="match status" value="1"/>
</dbReference>
<reference evidence="5" key="2">
    <citation type="submission" date="2021-04" db="EMBL/GenBank/DDBJ databases">
        <authorList>
            <person name="Gilroy R."/>
        </authorList>
    </citation>
    <scope>NUCLEOTIDE SEQUENCE</scope>
    <source>
        <strain evidence="5">ChiW4-1371</strain>
    </source>
</reference>
<dbReference type="SUPFAM" id="SSF111384">
    <property type="entry name" value="OmpH-like"/>
    <property type="match status" value="1"/>
</dbReference>
<dbReference type="EMBL" id="DXAQ01000159">
    <property type="protein sequence ID" value="HIZ90390.1"/>
    <property type="molecule type" value="Genomic_DNA"/>
</dbReference>